<gene>
    <name evidence="1" type="ORF">HMPREF1090_03592</name>
</gene>
<dbReference type="EMBL" id="AGYR01000039">
    <property type="protein sequence ID" value="ENZ12461.1"/>
    <property type="molecule type" value="Genomic_DNA"/>
</dbReference>
<reference evidence="1 2" key="1">
    <citation type="submission" date="2013-01" db="EMBL/GenBank/DDBJ databases">
        <title>The Genome Sequence of Clostridium clostridioforme 90A8.</title>
        <authorList>
            <consortium name="The Broad Institute Genome Sequencing Platform"/>
            <person name="Earl A."/>
            <person name="Ward D."/>
            <person name="Feldgarden M."/>
            <person name="Gevers D."/>
            <person name="Courvalin P."/>
            <person name="Lambert T."/>
            <person name="Walker B."/>
            <person name="Young S.K."/>
            <person name="Zeng Q."/>
            <person name="Gargeya S."/>
            <person name="Fitzgerald M."/>
            <person name="Haas B."/>
            <person name="Abouelleil A."/>
            <person name="Alvarado L."/>
            <person name="Arachchi H.M."/>
            <person name="Berlin A.M."/>
            <person name="Chapman S.B."/>
            <person name="Dewar J."/>
            <person name="Goldberg J."/>
            <person name="Griggs A."/>
            <person name="Gujja S."/>
            <person name="Hansen M."/>
            <person name="Howarth C."/>
            <person name="Imamovic A."/>
            <person name="Larimer J."/>
            <person name="McCowan C."/>
            <person name="Murphy C."/>
            <person name="Neiman D."/>
            <person name="Pearson M."/>
            <person name="Priest M."/>
            <person name="Roberts A."/>
            <person name="Saif S."/>
            <person name="Shea T."/>
            <person name="Sisk P."/>
            <person name="Sykes S."/>
            <person name="Wortman J."/>
            <person name="Nusbaum C."/>
            <person name="Birren B."/>
        </authorList>
    </citation>
    <scope>NUCLEOTIDE SEQUENCE [LARGE SCALE GENOMIC DNA]</scope>
    <source>
        <strain evidence="1 2">90A8</strain>
    </source>
</reference>
<evidence type="ECO:0000313" key="1">
    <source>
        <dbReference type="EMBL" id="ENZ12461.1"/>
    </source>
</evidence>
<sequence length="62" mass="7152">MEIKKIIADKRPMFCCECPLNVSTIRTLKKGQCGKQEIFRNHSGWDVGVKVPDERCLIEMEV</sequence>
<dbReference type="Proteomes" id="UP000013085">
    <property type="component" value="Unassembled WGS sequence"/>
</dbReference>
<dbReference type="HOGENOM" id="CLU_2896084_0_0_9"/>
<evidence type="ECO:0000313" key="2">
    <source>
        <dbReference type="Proteomes" id="UP000013085"/>
    </source>
</evidence>
<proteinExistence type="predicted"/>
<protein>
    <submittedName>
        <fullName evidence="1">Uncharacterized protein</fullName>
    </submittedName>
</protein>
<accession>A0A0E2H826</accession>
<name>A0A0E2H826_9FIRM</name>
<dbReference type="AlphaFoldDB" id="A0A0E2H826"/>
<dbReference type="RefSeq" id="WP_002593690.1">
    <property type="nucleotide sequence ID" value="NZ_KB850979.1"/>
</dbReference>
<organism evidence="1 2">
    <name type="scientific">[Clostridium] clostridioforme 90A8</name>
    <dbReference type="NCBI Taxonomy" id="999408"/>
    <lineage>
        <taxon>Bacteria</taxon>
        <taxon>Bacillati</taxon>
        <taxon>Bacillota</taxon>
        <taxon>Clostridia</taxon>
        <taxon>Lachnospirales</taxon>
        <taxon>Lachnospiraceae</taxon>
        <taxon>Enterocloster</taxon>
    </lineage>
</organism>
<comment type="caution">
    <text evidence="1">The sequence shown here is derived from an EMBL/GenBank/DDBJ whole genome shotgun (WGS) entry which is preliminary data.</text>
</comment>